<dbReference type="Gene3D" id="3.40.50.720">
    <property type="entry name" value="NAD(P)-binding Rossmann-like Domain"/>
    <property type="match status" value="1"/>
</dbReference>
<dbReference type="InterPro" id="IPR055170">
    <property type="entry name" value="GFO_IDH_MocA-like_dom"/>
</dbReference>
<dbReference type="RefSeq" id="WP_353649734.1">
    <property type="nucleotide sequence ID" value="NZ_CP159218.1"/>
</dbReference>
<dbReference type="GO" id="GO:0016491">
    <property type="term" value="F:oxidoreductase activity"/>
    <property type="evidence" value="ECO:0007669"/>
    <property type="project" value="UniProtKB-KW"/>
</dbReference>
<protein>
    <submittedName>
        <fullName evidence="5">Gfo/Idh/MocA family oxidoreductase</fullName>
    </submittedName>
</protein>
<feature type="domain" description="Gfo/Idh/MocA-like oxidoreductase N-terminal" evidence="3">
    <location>
        <begin position="5"/>
        <end position="112"/>
    </location>
</feature>
<dbReference type="EMBL" id="CP159218">
    <property type="protein sequence ID" value="XCG64121.1"/>
    <property type="molecule type" value="Genomic_DNA"/>
</dbReference>
<organism evidence="5">
    <name type="scientific">Nakamurella sp. A5-74</name>
    <dbReference type="NCBI Taxonomy" id="3158264"/>
    <lineage>
        <taxon>Bacteria</taxon>
        <taxon>Bacillati</taxon>
        <taxon>Actinomycetota</taxon>
        <taxon>Actinomycetes</taxon>
        <taxon>Nakamurellales</taxon>
        <taxon>Nakamurellaceae</taxon>
        <taxon>Nakamurella</taxon>
    </lineage>
</organism>
<dbReference type="GO" id="GO:0000166">
    <property type="term" value="F:nucleotide binding"/>
    <property type="evidence" value="ECO:0007669"/>
    <property type="project" value="InterPro"/>
</dbReference>
<gene>
    <name evidence="5" type="ORF">ABLG96_01885</name>
</gene>
<dbReference type="InterPro" id="IPR050984">
    <property type="entry name" value="Gfo/Idh/MocA_domain"/>
</dbReference>
<name>A0AAU8DPN8_9ACTN</name>
<keyword evidence="2" id="KW-0560">Oxidoreductase</keyword>
<evidence type="ECO:0000256" key="1">
    <source>
        <dbReference type="ARBA" id="ARBA00010928"/>
    </source>
</evidence>
<reference evidence="5" key="1">
    <citation type="submission" date="2024-05" db="EMBL/GenBank/DDBJ databases">
        <authorList>
            <person name="Cai S.Y."/>
            <person name="Jin L.M."/>
            <person name="Li H.R."/>
        </authorList>
    </citation>
    <scope>NUCLEOTIDE SEQUENCE</scope>
    <source>
        <strain evidence="5">A5-74</strain>
    </source>
</reference>
<proteinExistence type="inferred from homology"/>
<evidence type="ECO:0000313" key="5">
    <source>
        <dbReference type="EMBL" id="XCG64121.1"/>
    </source>
</evidence>
<dbReference type="PANTHER" id="PTHR22604">
    <property type="entry name" value="OXIDOREDUCTASES"/>
    <property type="match status" value="1"/>
</dbReference>
<evidence type="ECO:0000259" key="3">
    <source>
        <dbReference type="Pfam" id="PF01408"/>
    </source>
</evidence>
<dbReference type="AlphaFoldDB" id="A0AAU8DPN8"/>
<dbReference type="Gene3D" id="3.30.360.10">
    <property type="entry name" value="Dihydrodipicolinate Reductase, domain 2"/>
    <property type="match status" value="1"/>
</dbReference>
<sequence length="318" mass="33378">MAESVRWGVLGTANIAARAFLPALRDAGGRALVVGSRSPDRGRAWAAENQVAGSAGYEAVIADPAVQAIYVALPNDQHARWAAAALAAGKVVLCEKPMALDAAQAGRLLQAVPAGGLLWESFVFPFHPQTALLRSLIADGRIGALSEIVSEFHFRVSSAGNIRLDPDRGGGALYDVGCYPIRLARLLCSAEPLRASGSATIIGVDRDLAAVVDFPGVRLVVSAGLHRAPSTFTRIIGTSGELRVSNPFHPLATDTVELWTDGERQQTWSADGVPAFQHAIAHIHQVMAGQAAPEYLAVGDALAQAEAMDLVRRGISAS</sequence>
<comment type="similarity">
    <text evidence="1">Belongs to the Gfo/Idh/MocA family.</text>
</comment>
<dbReference type="Pfam" id="PF01408">
    <property type="entry name" value="GFO_IDH_MocA"/>
    <property type="match status" value="1"/>
</dbReference>
<accession>A0AAU8DPN8</accession>
<dbReference type="SUPFAM" id="SSF55347">
    <property type="entry name" value="Glyceraldehyde-3-phosphate dehydrogenase-like, C-terminal domain"/>
    <property type="match status" value="1"/>
</dbReference>
<dbReference type="Pfam" id="PF22725">
    <property type="entry name" value="GFO_IDH_MocA_C3"/>
    <property type="match status" value="1"/>
</dbReference>
<evidence type="ECO:0000256" key="2">
    <source>
        <dbReference type="ARBA" id="ARBA00023002"/>
    </source>
</evidence>
<dbReference type="InterPro" id="IPR000683">
    <property type="entry name" value="Gfo/Idh/MocA-like_OxRdtase_N"/>
</dbReference>
<dbReference type="PANTHER" id="PTHR22604:SF105">
    <property type="entry name" value="TRANS-1,2-DIHYDROBENZENE-1,2-DIOL DEHYDROGENASE"/>
    <property type="match status" value="1"/>
</dbReference>
<feature type="domain" description="GFO/IDH/MocA-like oxidoreductase" evidence="4">
    <location>
        <begin position="132"/>
        <end position="242"/>
    </location>
</feature>
<dbReference type="InterPro" id="IPR036291">
    <property type="entry name" value="NAD(P)-bd_dom_sf"/>
</dbReference>
<dbReference type="SUPFAM" id="SSF51735">
    <property type="entry name" value="NAD(P)-binding Rossmann-fold domains"/>
    <property type="match status" value="1"/>
</dbReference>
<evidence type="ECO:0000259" key="4">
    <source>
        <dbReference type="Pfam" id="PF22725"/>
    </source>
</evidence>